<organism evidence="2 3">
    <name type="scientific">Nocardiopsis flavescens</name>
    <dbReference type="NCBI Taxonomy" id="758803"/>
    <lineage>
        <taxon>Bacteria</taxon>
        <taxon>Bacillati</taxon>
        <taxon>Actinomycetota</taxon>
        <taxon>Actinomycetes</taxon>
        <taxon>Streptosporangiales</taxon>
        <taxon>Nocardiopsidaceae</taxon>
        <taxon>Nocardiopsis</taxon>
    </lineage>
</organism>
<dbReference type="Proteomes" id="UP000184452">
    <property type="component" value="Unassembled WGS sequence"/>
</dbReference>
<keyword evidence="1" id="KW-0812">Transmembrane</keyword>
<sequence>MSGFVLALGAAAGMVLFFLTFASGRRALAWAVGGGALAAGFVGAGLLGGTAPWAAPAATAFAVLLWGWIHLASRWVDADEEAARHYPEFSSGGVGAGVD</sequence>
<keyword evidence="1" id="KW-0472">Membrane</keyword>
<accession>A0A1M6GDE1</accession>
<dbReference type="RefSeq" id="WP_073377206.1">
    <property type="nucleotide sequence ID" value="NZ_FQZK01000003.1"/>
</dbReference>
<gene>
    <name evidence="2" type="ORF">SAMN05421803_103370</name>
</gene>
<proteinExistence type="predicted"/>
<feature type="transmembrane region" description="Helical" evidence="1">
    <location>
        <begin position="53"/>
        <end position="71"/>
    </location>
</feature>
<protein>
    <submittedName>
        <fullName evidence="2">Uncharacterized protein</fullName>
    </submittedName>
</protein>
<dbReference type="AlphaFoldDB" id="A0A1M6GDE1"/>
<evidence type="ECO:0000313" key="2">
    <source>
        <dbReference type="EMBL" id="SHJ07958.1"/>
    </source>
</evidence>
<reference evidence="2 3" key="1">
    <citation type="submission" date="2016-11" db="EMBL/GenBank/DDBJ databases">
        <authorList>
            <person name="Jaros S."/>
            <person name="Januszkiewicz K."/>
            <person name="Wedrychowicz H."/>
        </authorList>
    </citation>
    <scope>NUCLEOTIDE SEQUENCE [LARGE SCALE GENOMIC DNA]</scope>
    <source>
        <strain evidence="2 3">CGMCC 4.5723</strain>
    </source>
</reference>
<keyword evidence="1" id="KW-1133">Transmembrane helix</keyword>
<evidence type="ECO:0000313" key="3">
    <source>
        <dbReference type="Proteomes" id="UP000184452"/>
    </source>
</evidence>
<evidence type="ECO:0000256" key="1">
    <source>
        <dbReference type="SAM" id="Phobius"/>
    </source>
</evidence>
<keyword evidence="3" id="KW-1185">Reference proteome</keyword>
<dbReference type="EMBL" id="FQZK01000003">
    <property type="protein sequence ID" value="SHJ07958.1"/>
    <property type="molecule type" value="Genomic_DNA"/>
</dbReference>
<name>A0A1M6GDE1_9ACTN</name>